<protein>
    <submittedName>
        <fullName evidence="1">Uncharacterized protein</fullName>
    </submittedName>
</protein>
<evidence type="ECO:0000313" key="3">
    <source>
        <dbReference type="Proteomes" id="UP000719412"/>
    </source>
</evidence>
<reference evidence="1" key="2">
    <citation type="submission" date="2021-08" db="EMBL/GenBank/DDBJ databases">
        <authorList>
            <person name="Eriksson T."/>
        </authorList>
    </citation>
    <scope>NUCLEOTIDE SEQUENCE</scope>
    <source>
        <strain evidence="1">Stoneville</strain>
        <tissue evidence="1">Whole head</tissue>
    </source>
</reference>
<reference evidence="1" key="1">
    <citation type="journal article" date="2020" name="J Insects Food Feed">
        <title>The yellow mealworm (Tenebrio molitor) genome: a resource for the emerging insects as food and feed industry.</title>
        <authorList>
            <person name="Eriksson T."/>
            <person name="Andere A."/>
            <person name="Kelstrup H."/>
            <person name="Emery V."/>
            <person name="Picard C."/>
        </authorList>
    </citation>
    <scope>NUCLEOTIDE SEQUENCE</scope>
    <source>
        <strain evidence="1">Stoneville</strain>
        <tissue evidence="1">Whole head</tissue>
    </source>
</reference>
<dbReference type="AlphaFoldDB" id="A0A8J6H4X3"/>
<name>A0A8J6H4X3_TENMO</name>
<accession>A0A8J6H4X3</accession>
<proteinExistence type="predicted"/>
<gene>
    <name evidence="2" type="ORF">GEV33_014620</name>
    <name evidence="1" type="ORF">GEV33_014621</name>
</gene>
<comment type="caution">
    <text evidence="1">The sequence shown here is derived from an EMBL/GenBank/DDBJ whole genome shotgun (WGS) entry which is preliminary data.</text>
</comment>
<sequence length="147" mass="16198">MDEENEKVDGAPLPYMSPINSDKGCAASVFGETDKSVFGGRDKPVFGESDKPVFGANNEAVFGETCSTPDEEKNAIKSRESAAGNDAVLYDFFPITPEPIWYSMGIRGIWKISRLCSSCDRWPSREGHAALIALNQVKQALTVEWFR</sequence>
<dbReference type="Proteomes" id="UP000719412">
    <property type="component" value="Unassembled WGS sequence"/>
</dbReference>
<evidence type="ECO:0000313" key="2">
    <source>
        <dbReference type="EMBL" id="KAH0808171.1"/>
    </source>
</evidence>
<keyword evidence="3" id="KW-1185">Reference proteome</keyword>
<evidence type="ECO:0000313" key="1">
    <source>
        <dbReference type="EMBL" id="KAH0808170.1"/>
    </source>
</evidence>
<dbReference type="EMBL" id="JABDTM020029121">
    <property type="protein sequence ID" value="KAH0808170.1"/>
    <property type="molecule type" value="Genomic_DNA"/>
</dbReference>
<organism evidence="1 3">
    <name type="scientific">Tenebrio molitor</name>
    <name type="common">Yellow mealworm beetle</name>
    <dbReference type="NCBI Taxonomy" id="7067"/>
    <lineage>
        <taxon>Eukaryota</taxon>
        <taxon>Metazoa</taxon>
        <taxon>Ecdysozoa</taxon>
        <taxon>Arthropoda</taxon>
        <taxon>Hexapoda</taxon>
        <taxon>Insecta</taxon>
        <taxon>Pterygota</taxon>
        <taxon>Neoptera</taxon>
        <taxon>Endopterygota</taxon>
        <taxon>Coleoptera</taxon>
        <taxon>Polyphaga</taxon>
        <taxon>Cucujiformia</taxon>
        <taxon>Tenebrionidae</taxon>
        <taxon>Tenebrio</taxon>
    </lineage>
</organism>
<dbReference type="EMBL" id="JABDTM020029120">
    <property type="protein sequence ID" value="KAH0808171.1"/>
    <property type="molecule type" value="Genomic_DNA"/>
</dbReference>